<reference evidence="2" key="1">
    <citation type="submission" date="2023-07" db="EMBL/GenBank/DDBJ databases">
        <title>Between Cages and Wild: Unraveling the Impact of Captivity on Animal Microbiomes and Antimicrobial Resistance.</title>
        <authorList>
            <person name="Schmartz G.P."/>
            <person name="Rehner J."/>
            <person name="Schuff M.J."/>
            <person name="Becker S.L."/>
            <person name="Kravczyk M."/>
            <person name="Gurevich A."/>
            <person name="Francke R."/>
            <person name="Mueller R."/>
            <person name="Keller V."/>
            <person name="Keller A."/>
        </authorList>
    </citation>
    <scope>NUCLEOTIDE SEQUENCE</scope>
    <source>
        <strain evidence="2">S12M_St_49</strain>
    </source>
</reference>
<accession>A0AA43RHK3</accession>
<evidence type="ECO:0000313" key="2">
    <source>
        <dbReference type="EMBL" id="MDO4841953.1"/>
    </source>
</evidence>
<organism evidence="2 3">
    <name type="scientific">Phoenicibacter congonensis</name>
    <dbReference type="NCBI Taxonomy" id="1944646"/>
    <lineage>
        <taxon>Bacteria</taxon>
        <taxon>Bacillati</taxon>
        <taxon>Actinomycetota</taxon>
        <taxon>Coriobacteriia</taxon>
        <taxon>Eggerthellales</taxon>
        <taxon>Eggerthellaceae</taxon>
        <taxon>Phoenicibacter</taxon>
    </lineage>
</organism>
<keyword evidence="3" id="KW-1185">Reference proteome</keyword>
<sequence length="57" mass="6145">MEKAKKELALSSKSRLTSQAGIFAIAIIFIVAGILRGELYVVFTRAVNICLECMGLG</sequence>
<dbReference type="InterPro" id="IPR047708">
    <property type="entry name" value="CD1871A-like"/>
</dbReference>
<name>A0AA43RHK3_9ACTN</name>
<gene>
    <name evidence="2" type="ORF">Q3982_04670</name>
</gene>
<dbReference type="AlphaFoldDB" id="A0AA43RHK3"/>
<feature type="transmembrane region" description="Helical" evidence="1">
    <location>
        <begin position="21"/>
        <end position="43"/>
    </location>
</feature>
<evidence type="ECO:0000256" key="1">
    <source>
        <dbReference type="SAM" id="Phobius"/>
    </source>
</evidence>
<proteinExistence type="predicted"/>
<keyword evidence="1" id="KW-0472">Membrane</keyword>
<dbReference type="EMBL" id="JAUMVS010000069">
    <property type="protein sequence ID" value="MDO4841953.1"/>
    <property type="molecule type" value="Genomic_DNA"/>
</dbReference>
<protein>
    <submittedName>
        <fullName evidence="2">CD1871A family CXXC motif-containing protein</fullName>
    </submittedName>
</protein>
<dbReference type="NCBIfam" id="NF040920">
    <property type="entry name" value="CD1871A_fam"/>
    <property type="match status" value="1"/>
</dbReference>
<evidence type="ECO:0000313" key="3">
    <source>
        <dbReference type="Proteomes" id="UP001168575"/>
    </source>
</evidence>
<comment type="caution">
    <text evidence="2">The sequence shown here is derived from an EMBL/GenBank/DDBJ whole genome shotgun (WGS) entry which is preliminary data.</text>
</comment>
<keyword evidence="1" id="KW-1133">Transmembrane helix</keyword>
<dbReference type="Proteomes" id="UP001168575">
    <property type="component" value="Unassembled WGS sequence"/>
</dbReference>
<keyword evidence="1" id="KW-0812">Transmembrane</keyword>